<name>A0ABP4RY68_9MICO</name>
<evidence type="ECO:0000313" key="9">
    <source>
        <dbReference type="Proteomes" id="UP001500596"/>
    </source>
</evidence>
<protein>
    <recommendedName>
        <fullName evidence="7">O-antigen ligase-related domain-containing protein</fullName>
    </recommendedName>
</protein>
<reference evidence="9" key="1">
    <citation type="journal article" date="2019" name="Int. J. Syst. Evol. Microbiol.">
        <title>The Global Catalogue of Microorganisms (GCM) 10K type strain sequencing project: providing services to taxonomists for standard genome sequencing and annotation.</title>
        <authorList>
            <consortium name="The Broad Institute Genomics Platform"/>
            <consortium name="The Broad Institute Genome Sequencing Center for Infectious Disease"/>
            <person name="Wu L."/>
            <person name="Ma J."/>
        </authorList>
    </citation>
    <scope>NUCLEOTIDE SEQUENCE [LARGE SCALE GENOMIC DNA]</scope>
    <source>
        <strain evidence="9">JCM 15575</strain>
    </source>
</reference>
<keyword evidence="9" id="KW-1185">Reference proteome</keyword>
<feature type="transmembrane region" description="Helical" evidence="6">
    <location>
        <begin position="406"/>
        <end position="429"/>
    </location>
</feature>
<keyword evidence="3 6" id="KW-1133">Transmembrane helix</keyword>
<evidence type="ECO:0000259" key="7">
    <source>
        <dbReference type="Pfam" id="PF04932"/>
    </source>
</evidence>
<dbReference type="PANTHER" id="PTHR37422">
    <property type="entry name" value="TEICHURONIC ACID BIOSYNTHESIS PROTEIN TUAE"/>
    <property type="match status" value="1"/>
</dbReference>
<evidence type="ECO:0000256" key="5">
    <source>
        <dbReference type="SAM" id="MobiDB-lite"/>
    </source>
</evidence>
<keyword evidence="2 6" id="KW-0812">Transmembrane</keyword>
<feature type="transmembrane region" description="Helical" evidence="6">
    <location>
        <begin position="20"/>
        <end position="39"/>
    </location>
</feature>
<feature type="transmembrane region" description="Helical" evidence="6">
    <location>
        <begin position="285"/>
        <end position="301"/>
    </location>
</feature>
<evidence type="ECO:0000256" key="1">
    <source>
        <dbReference type="ARBA" id="ARBA00004141"/>
    </source>
</evidence>
<feature type="region of interest" description="Disordered" evidence="5">
    <location>
        <begin position="440"/>
        <end position="463"/>
    </location>
</feature>
<proteinExistence type="predicted"/>
<sequence>MTTSARTRAVRARLGEWWAGAWRWALMAAGAGLGVFLLLDRGISNGVVTAAVIGLLVIGVVLTGSAPMAIPLLSMPALFVVERVGFGAGDLTASDVALAAAFGTAVLLGKRPLSEPMKQLLWFNLAYQFATLFTVIVNPNIANTVEWFHAWLLISGALVVGWALGRAGLAKAALGLIVGTGCVLAVGTIATGLYQFAHLNFAAVYPVWPWSMHKNFAGTAMAFSAAIAYLRPEWAGLSDVWMKRALWLLGIAIVLTQSRQALIGLMVVVVIAVARRGVTGRSRLTLLWIIPAIWLVVSMVIDQINSQNQHNSVFQRLDWLREVYAFWKHSPLFGHGLRFWYYNPDVPYQPPQAELEVLASAGLVGLAGFVVMWIGILVVLWRVDPRYGTLALALPLSRLVQGQFDLFWTAVQTSIPFVIAGICLGALALSQERGPTTALAASPALSSAPRGARVTATGPGSRR</sequence>
<dbReference type="Proteomes" id="UP001500596">
    <property type="component" value="Unassembled WGS sequence"/>
</dbReference>
<feature type="transmembrane region" description="Helical" evidence="6">
    <location>
        <begin position="86"/>
        <end position="108"/>
    </location>
</feature>
<dbReference type="EMBL" id="BAAAPK010000001">
    <property type="protein sequence ID" value="GAA1664182.1"/>
    <property type="molecule type" value="Genomic_DNA"/>
</dbReference>
<keyword evidence="4 6" id="KW-0472">Membrane</keyword>
<feature type="transmembrane region" description="Helical" evidence="6">
    <location>
        <begin position="147"/>
        <end position="165"/>
    </location>
</feature>
<feature type="transmembrane region" description="Helical" evidence="6">
    <location>
        <begin position="120"/>
        <end position="141"/>
    </location>
</feature>
<evidence type="ECO:0000256" key="3">
    <source>
        <dbReference type="ARBA" id="ARBA00022989"/>
    </source>
</evidence>
<feature type="transmembrane region" description="Helical" evidence="6">
    <location>
        <begin position="357"/>
        <end position="381"/>
    </location>
</feature>
<gene>
    <name evidence="8" type="ORF">GCM10009807_05430</name>
</gene>
<evidence type="ECO:0000256" key="4">
    <source>
        <dbReference type="ARBA" id="ARBA00023136"/>
    </source>
</evidence>
<evidence type="ECO:0000256" key="2">
    <source>
        <dbReference type="ARBA" id="ARBA00022692"/>
    </source>
</evidence>
<dbReference type="InterPro" id="IPR007016">
    <property type="entry name" value="O-antigen_ligase-rel_domated"/>
</dbReference>
<organism evidence="8 9">
    <name type="scientific">Microbacterium lacus</name>
    <dbReference type="NCBI Taxonomy" id="415217"/>
    <lineage>
        <taxon>Bacteria</taxon>
        <taxon>Bacillati</taxon>
        <taxon>Actinomycetota</taxon>
        <taxon>Actinomycetes</taxon>
        <taxon>Micrococcales</taxon>
        <taxon>Microbacteriaceae</taxon>
        <taxon>Microbacterium</taxon>
    </lineage>
</organism>
<feature type="transmembrane region" description="Helical" evidence="6">
    <location>
        <begin position="216"/>
        <end position="234"/>
    </location>
</feature>
<evidence type="ECO:0000313" key="8">
    <source>
        <dbReference type="EMBL" id="GAA1664182.1"/>
    </source>
</evidence>
<dbReference type="RefSeq" id="WP_344051352.1">
    <property type="nucleotide sequence ID" value="NZ_BAAAPK010000001.1"/>
</dbReference>
<feature type="transmembrane region" description="Helical" evidence="6">
    <location>
        <begin position="246"/>
        <end position="273"/>
    </location>
</feature>
<dbReference type="Pfam" id="PF04932">
    <property type="entry name" value="Wzy_C"/>
    <property type="match status" value="1"/>
</dbReference>
<comment type="subcellular location">
    <subcellularLocation>
        <location evidence="1">Membrane</location>
        <topology evidence="1">Multi-pass membrane protein</topology>
    </subcellularLocation>
</comment>
<evidence type="ECO:0000256" key="6">
    <source>
        <dbReference type="SAM" id="Phobius"/>
    </source>
</evidence>
<accession>A0ABP4RY68</accession>
<comment type="caution">
    <text evidence="8">The sequence shown here is derived from an EMBL/GenBank/DDBJ whole genome shotgun (WGS) entry which is preliminary data.</text>
</comment>
<dbReference type="PANTHER" id="PTHR37422:SF13">
    <property type="entry name" value="LIPOPOLYSACCHARIDE BIOSYNTHESIS PROTEIN PA4999-RELATED"/>
    <property type="match status" value="1"/>
</dbReference>
<feature type="transmembrane region" description="Helical" evidence="6">
    <location>
        <begin position="172"/>
        <end position="196"/>
    </location>
</feature>
<dbReference type="InterPro" id="IPR051533">
    <property type="entry name" value="WaaL-like"/>
</dbReference>
<feature type="compositionally biased region" description="Low complexity" evidence="5">
    <location>
        <begin position="440"/>
        <end position="453"/>
    </location>
</feature>
<feature type="domain" description="O-antigen ligase-related" evidence="7">
    <location>
        <begin position="245"/>
        <end position="370"/>
    </location>
</feature>
<feature type="transmembrane region" description="Helical" evidence="6">
    <location>
        <begin position="46"/>
        <end position="66"/>
    </location>
</feature>